<proteinExistence type="predicted"/>
<dbReference type="Proteomes" id="UP000265715">
    <property type="component" value="Unassembled WGS sequence"/>
</dbReference>
<accession>A0A399E7C5</accession>
<dbReference type="RefSeq" id="WP_119316489.1">
    <property type="nucleotide sequence ID" value="NZ_QXDL01000247.1"/>
</dbReference>
<evidence type="ECO:0000313" key="2">
    <source>
        <dbReference type="Proteomes" id="UP000265715"/>
    </source>
</evidence>
<keyword evidence="2" id="KW-1185">Reference proteome</keyword>
<dbReference type="EMBL" id="QXDL01000247">
    <property type="protein sequence ID" value="RIH79423.1"/>
    <property type="molecule type" value="Genomic_DNA"/>
</dbReference>
<reference evidence="1 2" key="1">
    <citation type="submission" date="2018-08" db="EMBL/GenBank/DDBJ databases">
        <title>Meiothermus terrae DSM 26712 genome sequencing project.</title>
        <authorList>
            <person name="Da Costa M.S."/>
            <person name="Albuquerque L."/>
            <person name="Raposo P."/>
            <person name="Froufe H.J.C."/>
            <person name="Barroso C.S."/>
            <person name="Egas C."/>
        </authorList>
    </citation>
    <scope>NUCLEOTIDE SEQUENCE [LARGE SCALE GENOMIC DNA]</scope>
    <source>
        <strain evidence="1 2">DSM 26712</strain>
    </source>
</reference>
<dbReference type="AlphaFoldDB" id="A0A399E7C5"/>
<organism evidence="1 2">
    <name type="scientific">Calidithermus terrae</name>
    <dbReference type="NCBI Taxonomy" id="1408545"/>
    <lineage>
        <taxon>Bacteria</taxon>
        <taxon>Thermotogati</taxon>
        <taxon>Deinococcota</taxon>
        <taxon>Deinococci</taxon>
        <taxon>Thermales</taxon>
        <taxon>Thermaceae</taxon>
        <taxon>Calidithermus</taxon>
    </lineage>
</organism>
<name>A0A399E7C5_9DEIN</name>
<gene>
    <name evidence="1" type="ORF">Mterra_03600</name>
</gene>
<protein>
    <submittedName>
        <fullName evidence="1">Uncharacterized protein</fullName>
    </submittedName>
</protein>
<sequence length="205" mass="22020">MQATVGTGIAEVERLISEGQRLQQQLGELGEVLRQTALQLEQGTPAQSGVTSQLVEVSRLLEGWYGQAQELLGKSPDELVLPKVMEALHGHKHQLELAQIRQQALDVLEDISALTHTGAEEFLPLSGLQFDALSLLRDIQTAPVPGETARALAAGKHPYNALLRLALEPALPNDEWLSLLQHLSQELGTELAVAAARGQLVLGGG</sequence>
<comment type="caution">
    <text evidence="1">The sequence shown here is derived from an EMBL/GenBank/DDBJ whole genome shotgun (WGS) entry which is preliminary data.</text>
</comment>
<dbReference type="OrthoDB" id="26033at2"/>
<evidence type="ECO:0000313" key="1">
    <source>
        <dbReference type="EMBL" id="RIH79423.1"/>
    </source>
</evidence>